<dbReference type="SUPFAM" id="SSF51695">
    <property type="entry name" value="PLC-like phosphodiesterases"/>
    <property type="match status" value="2"/>
</dbReference>
<comment type="catalytic activity">
    <reaction evidence="7">
        <text>a 1,2-diacyl-sn-glycero-3-phospho-(1D-myo-inositol-4,5-bisphosphate) + H2O = 1D-myo-inositol 1,4,5-trisphosphate + a 1,2-diacyl-sn-glycerol + H(+)</text>
        <dbReference type="Rhea" id="RHEA:33179"/>
        <dbReference type="ChEBI" id="CHEBI:15377"/>
        <dbReference type="ChEBI" id="CHEBI:15378"/>
        <dbReference type="ChEBI" id="CHEBI:17815"/>
        <dbReference type="ChEBI" id="CHEBI:58456"/>
        <dbReference type="ChEBI" id="CHEBI:203600"/>
        <dbReference type="EC" id="3.1.4.11"/>
    </reaction>
</comment>
<keyword evidence="2" id="KW-0479">Metal-binding</keyword>
<dbReference type="AlphaFoldDB" id="A0A7R9L5Q6"/>
<proteinExistence type="predicted"/>
<dbReference type="PROSITE" id="PS50004">
    <property type="entry name" value="C2"/>
    <property type="match status" value="1"/>
</dbReference>
<keyword evidence="5" id="KW-0807">Transducer</keyword>
<keyword evidence="7" id="KW-0442">Lipid degradation</keyword>
<dbReference type="PANTHER" id="PTHR10336:SF6">
    <property type="entry name" value="1-PHOSPHATIDYLINOSITOL 4,5-BISPHOSPHATE PHOSPHODIESTERASE EPSILON-1"/>
    <property type="match status" value="1"/>
</dbReference>
<accession>A0A7R9L5Q6</accession>
<dbReference type="SMART" id="SM00239">
    <property type="entry name" value="C2"/>
    <property type="match status" value="1"/>
</dbReference>
<dbReference type="InterPro" id="IPR000008">
    <property type="entry name" value="C2_dom"/>
</dbReference>
<organism evidence="11">
    <name type="scientific">Medioppia subpectinata</name>
    <dbReference type="NCBI Taxonomy" id="1979941"/>
    <lineage>
        <taxon>Eukaryota</taxon>
        <taxon>Metazoa</taxon>
        <taxon>Ecdysozoa</taxon>
        <taxon>Arthropoda</taxon>
        <taxon>Chelicerata</taxon>
        <taxon>Arachnida</taxon>
        <taxon>Acari</taxon>
        <taxon>Acariformes</taxon>
        <taxon>Sarcoptiformes</taxon>
        <taxon>Oribatida</taxon>
        <taxon>Brachypylina</taxon>
        <taxon>Oppioidea</taxon>
        <taxon>Oppiidae</taxon>
        <taxon>Medioppia</taxon>
    </lineage>
</organism>
<dbReference type="GO" id="GO:0046872">
    <property type="term" value="F:metal ion binding"/>
    <property type="evidence" value="ECO:0007669"/>
    <property type="project" value="UniProtKB-KW"/>
</dbReference>
<dbReference type="FunFam" id="2.60.40.150:FF:000183">
    <property type="entry name" value="Phosphoinositide phospholipase C"/>
    <property type="match status" value="1"/>
</dbReference>
<dbReference type="GO" id="GO:0046488">
    <property type="term" value="P:phosphatidylinositol metabolic process"/>
    <property type="evidence" value="ECO:0007669"/>
    <property type="project" value="TreeGrafter"/>
</dbReference>
<feature type="region of interest" description="Disordered" evidence="8">
    <location>
        <begin position="232"/>
        <end position="316"/>
    </location>
</feature>
<sequence>MQVLSTGCRCVELDCWDGDDGYPVIYHGHTLTSKIPFKKVIETINDKAFVASPYPVILSLENHCSLPQQIKMAQMFVHTFGDKLVTRFQFESDYLDEPLLPSPNQLRYRILIKNKKLRAPTPAVPFPTPALNPKMRANTLSKGGPLAGVGAASGRTNSLISTASTGSLNEEEDDEYEDEEDEDEGIDDSMPSAVGTVAGDSIIPAVTGAAATTGQTAHSELQVSASVGKAPAVKTESSSSQECGSSYGGGDTSGPTSAGQTARTSVASRQYGLNSSPAGSRPRSQNESDSHHEAGGDSAGHADHHRPAVPSPAATPAYYGHHNKVVRKSSSQIAPELSDLVIYCQAIKFRGFLGAHVSPTNSSLPTPTVKKIHTGGHTHRKAMLVSGTSQYGSTTIGSPSITTTTCADPKGTGADMREVMSPTPLTSASSQTIASSGVSSMAASGVVSAAAAMISTGPAVAAITDGIPVSRSGGKRPAAGAACYQVSSVNENTAKKLCRKSPLSLIQHTESQIMRTYPAGMRIDSSNFNPVIFWAFGLQSVALNYQTVDSALHINQAMFEQNGGCGLVPKPGVMRDRQHMMFGRFNPWDKEFDGLHAINLTITIISGQYVCQNTNTGSPQVEVEVIGIPVDCSRQRTKMVQRNSLNPIWNDTFMFRVTFSDLAFLRFSVTDLGTNHLTAQRVIPLNCLRQGYRHLRLRSAQNQSLPLSTLFIYSQYEDTLSREEGIDIPSTGPDTGDNSPAFGSIQMGGRLTGRRPISAADFARMDSRLGDSIVGSAPVRRRMFFL</sequence>
<dbReference type="OrthoDB" id="269822at2759"/>
<dbReference type="GO" id="GO:0016042">
    <property type="term" value="P:lipid catabolic process"/>
    <property type="evidence" value="ECO:0007669"/>
    <property type="project" value="UniProtKB-KW"/>
</dbReference>
<dbReference type="PANTHER" id="PTHR10336">
    <property type="entry name" value="PHOSPHOINOSITIDE-SPECIFIC PHOSPHOLIPASE C FAMILY PROTEIN"/>
    <property type="match status" value="1"/>
</dbReference>
<feature type="domain" description="C2" evidence="9">
    <location>
        <begin position="579"/>
        <end position="705"/>
    </location>
</feature>
<dbReference type="GO" id="GO:0007265">
    <property type="term" value="P:Ras protein signal transduction"/>
    <property type="evidence" value="ECO:0007669"/>
    <property type="project" value="TreeGrafter"/>
</dbReference>
<keyword evidence="3" id="KW-0460">Magnesium</keyword>
<dbReference type="GO" id="GO:0048015">
    <property type="term" value="P:phosphatidylinositol-mediated signaling"/>
    <property type="evidence" value="ECO:0007669"/>
    <property type="project" value="TreeGrafter"/>
</dbReference>
<dbReference type="InterPro" id="IPR035892">
    <property type="entry name" value="C2_domain_sf"/>
</dbReference>
<evidence type="ECO:0000256" key="1">
    <source>
        <dbReference type="ARBA" id="ARBA00000110"/>
    </source>
</evidence>
<feature type="domain" description="PI-PLC Y-box" evidence="10">
    <location>
        <begin position="484"/>
        <end position="575"/>
    </location>
</feature>
<dbReference type="SMART" id="SM00149">
    <property type="entry name" value="PLCYc"/>
    <property type="match status" value="1"/>
</dbReference>
<dbReference type="InterPro" id="IPR017946">
    <property type="entry name" value="PLC-like_Pdiesterase_TIM-brl"/>
</dbReference>
<dbReference type="Pfam" id="PF00387">
    <property type="entry name" value="PI-PLC-Y"/>
    <property type="match status" value="1"/>
</dbReference>
<dbReference type="EC" id="3.1.4.11" evidence="7"/>
<feature type="region of interest" description="Disordered" evidence="8">
    <location>
        <begin position="122"/>
        <end position="196"/>
    </location>
</feature>
<evidence type="ECO:0000256" key="6">
    <source>
        <dbReference type="ARBA" id="ARBA00023239"/>
    </source>
</evidence>
<evidence type="ECO:0000256" key="5">
    <source>
        <dbReference type="ARBA" id="ARBA00023224"/>
    </source>
</evidence>
<dbReference type="InterPro" id="IPR001192">
    <property type="entry name" value="PI-PLC_fam"/>
</dbReference>
<dbReference type="GO" id="GO:0004435">
    <property type="term" value="F:phosphatidylinositol-4,5-bisphosphate phospholipase C activity"/>
    <property type="evidence" value="ECO:0007669"/>
    <property type="project" value="UniProtKB-EC"/>
</dbReference>
<dbReference type="EMBL" id="CAJPIZ010014665">
    <property type="protein sequence ID" value="CAG2114880.1"/>
    <property type="molecule type" value="Genomic_DNA"/>
</dbReference>
<dbReference type="PROSITE" id="PS50008">
    <property type="entry name" value="PIPLC_Y_DOMAIN"/>
    <property type="match status" value="1"/>
</dbReference>
<dbReference type="SMART" id="SM00148">
    <property type="entry name" value="PLCXc"/>
    <property type="match status" value="1"/>
</dbReference>
<comment type="catalytic activity">
    <reaction evidence="1">
        <text>an N-(acyl)-sphingosylphosphoethanolamine = an N-(acyl)-sphingosyl-1,3-cyclic phosphate + ethanolamine</text>
        <dbReference type="Rhea" id="RHEA:60648"/>
        <dbReference type="ChEBI" id="CHEBI:57603"/>
        <dbReference type="ChEBI" id="CHEBI:143891"/>
        <dbReference type="ChEBI" id="CHEBI:143892"/>
    </reaction>
</comment>
<dbReference type="CDD" id="cd00275">
    <property type="entry name" value="C2_PLC_like"/>
    <property type="match status" value="1"/>
</dbReference>
<evidence type="ECO:0000256" key="8">
    <source>
        <dbReference type="SAM" id="MobiDB-lite"/>
    </source>
</evidence>
<evidence type="ECO:0000256" key="3">
    <source>
        <dbReference type="ARBA" id="ARBA00022842"/>
    </source>
</evidence>
<feature type="compositionally biased region" description="Acidic residues" evidence="8">
    <location>
        <begin position="169"/>
        <end position="187"/>
    </location>
</feature>
<dbReference type="Pfam" id="PF00388">
    <property type="entry name" value="PI-PLC-X"/>
    <property type="match status" value="1"/>
</dbReference>
<dbReference type="Pfam" id="PF00168">
    <property type="entry name" value="C2"/>
    <property type="match status" value="1"/>
</dbReference>
<keyword evidence="4" id="KW-1015">Disulfide bond</keyword>
<gene>
    <name evidence="11" type="ORF">OSB1V03_LOCUS14846</name>
</gene>
<keyword evidence="12" id="KW-1185">Reference proteome</keyword>
<dbReference type="PROSITE" id="PS50007">
    <property type="entry name" value="PIPLC_X_DOMAIN"/>
    <property type="match status" value="1"/>
</dbReference>
<feature type="compositionally biased region" description="Polar residues" evidence="8">
    <location>
        <begin position="253"/>
        <end position="283"/>
    </location>
</feature>
<dbReference type="InterPro" id="IPR000909">
    <property type="entry name" value="PLipase_C_PInositol-sp_X_dom"/>
</dbReference>
<evidence type="ECO:0000259" key="10">
    <source>
        <dbReference type="PROSITE" id="PS50008"/>
    </source>
</evidence>
<dbReference type="EMBL" id="OC869240">
    <property type="protein sequence ID" value="CAD7634450.1"/>
    <property type="molecule type" value="Genomic_DNA"/>
</dbReference>
<dbReference type="GO" id="GO:0051209">
    <property type="term" value="P:release of sequestered calcium ion into cytosol"/>
    <property type="evidence" value="ECO:0007669"/>
    <property type="project" value="TreeGrafter"/>
</dbReference>
<dbReference type="Proteomes" id="UP000759131">
    <property type="component" value="Unassembled WGS sequence"/>
</dbReference>
<feature type="region of interest" description="Disordered" evidence="8">
    <location>
        <begin position="726"/>
        <end position="751"/>
    </location>
</feature>
<dbReference type="SUPFAM" id="SSF49562">
    <property type="entry name" value="C2 domain (Calcium/lipid-binding domain, CaLB)"/>
    <property type="match status" value="1"/>
</dbReference>
<evidence type="ECO:0000256" key="7">
    <source>
        <dbReference type="RuleBase" id="RU361133"/>
    </source>
</evidence>
<keyword evidence="7" id="KW-0378">Hydrolase</keyword>
<dbReference type="PRINTS" id="PR00390">
    <property type="entry name" value="PHPHLIPASEC"/>
</dbReference>
<evidence type="ECO:0000259" key="9">
    <source>
        <dbReference type="PROSITE" id="PS50004"/>
    </source>
</evidence>
<keyword evidence="6" id="KW-0456">Lyase</keyword>
<evidence type="ECO:0000313" key="12">
    <source>
        <dbReference type="Proteomes" id="UP000759131"/>
    </source>
</evidence>
<evidence type="ECO:0000256" key="2">
    <source>
        <dbReference type="ARBA" id="ARBA00022723"/>
    </source>
</evidence>
<dbReference type="GO" id="GO:0007186">
    <property type="term" value="P:G protein-coupled receptor signaling pathway"/>
    <property type="evidence" value="ECO:0007669"/>
    <property type="project" value="TreeGrafter"/>
</dbReference>
<dbReference type="Gene3D" id="3.20.20.190">
    <property type="entry name" value="Phosphatidylinositol (PI) phosphodiesterase"/>
    <property type="match status" value="2"/>
</dbReference>
<keyword evidence="7" id="KW-0443">Lipid metabolism</keyword>
<protein>
    <recommendedName>
        <fullName evidence="7">Phosphoinositide phospholipase C</fullName>
        <ecNumber evidence="7">3.1.4.11</ecNumber>
    </recommendedName>
</protein>
<evidence type="ECO:0000256" key="4">
    <source>
        <dbReference type="ARBA" id="ARBA00023157"/>
    </source>
</evidence>
<dbReference type="Gene3D" id="2.60.40.150">
    <property type="entry name" value="C2 domain"/>
    <property type="match status" value="1"/>
</dbReference>
<dbReference type="GO" id="GO:0016829">
    <property type="term" value="F:lyase activity"/>
    <property type="evidence" value="ECO:0007669"/>
    <property type="project" value="UniProtKB-KW"/>
</dbReference>
<name>A0A7R9L5Q6_9ACAR</name>
<feature type="non-terminal residue" evidence="11">
    <location>
        <position position="786"/>
    </location>
</feature>
<feature type="compositionally biased region" description="Basic and acidic residues" evidence="8">
    <location>
        <begin position="284"/>
        <end position="306"/>
    </location>
</feature>
<feature type="compositionally biased region" description="Polar residues" evidence="8">
    <location>
        <begin position="154"/>
        <end position="168"/>
    </location>
</feature>
<evidence type="ECO:0000313" key="11">
    <source>
        <dbReference type="EMBL" id="CAD7634450.1"/>
    </source>
</evidence>
<dbReference type="InterPro" id="IPR001711">
    <property type="entry name" value="PLipase_C_Pinositol-sp_Y"/>
</dbReference>
<reference evidence="11" key="1">
    <citation type="submission" date="2020-11" db="EMBL/GenBank/DDBJ databases">
        <authorList>
            <person name="Tran Van P."/>
        </authorList>
    </citation>
    <scope>NUCLEOTIDE SEQUENCE</scope>
</reference>